<dbReference type="Proteomes" id="UP000237274">
    <property type="component" value="Unassembled WGS sequence"/>
</dbReference>
<dbReference type="AlphaFoldDB" id="A0ABD6VW44"/>
<sequence length="257" mass="27585">MAFGIMRPLLLVSVLGLPLLGQAATTGDIRVQLSAQRYTVLSSEIAGKVTDIAVKEGEHFKQGDTLVTFDCTVLREKLNYSNAAENAARKKLAIADRLDKLNSISLSDVDQARSSVSMAQAESGVNRAMLQRCAIKAPFSGRVTETKVKRWESVPEGKELLAIYDDSAFELEMIVPSRWLVWLKQGSAFQVTLDETGLSYPAEISRLSSAIDPVSQSVKVFGRITQSTAGLLPGMSGVAQISDVAQAVPPDAGSVSP</sequence>
<evidence type="ECO:0000256" key="2">
    <source>
        <dbReference type="SAM" id="SignalP"/>
    </source>
</evidence>
<dbReference type="PANTHER" id="PTHR30469:SF15">
    <property type="entry name" value="HLYD FAMILY OF SECRETION PROTEINS"/>
    <property type="match status" value="1"/>
</dbReference>
<dbReference type="SUPFAM" id="SSF111369">
    <property type="entry name" value="HlyD-like secretion proteins"/>
    <property type="match status" value="1"/>
</dbReference>
<feature type="chain" id="PRO_5044886734" evidence="2">
    <location>
        <begin position="24"/>
        <end position="257"/>
    </location>
</feature>
<feature type="signal peptide" evidence="2">
    <location>
        <begin position="1"/>
        <end position="23"/>
    </location>
</feature>
<dbReference type="PANTHER" id="PTHR30469">
    <property type="entry name" value="MULTIDRUG RESISTANCE PROTEIN MDTA"/>
    <property type="match status" value="1"/>
</dbReference>
<dbReference type="NCBIfam" id="TIGR01730">
    <property type="entry name" value="RND_mfp"/>
    <property type="match status" value="1"/>
</dbReference>
<dbReference type="Pfam" id="PF25973">
    <property type="entry name" value="BSH_CzcB"/>
    <property type="match status" value="1"/>
</dbReference>
<gene>
    <name evidence="4" type="ORF">BV926_02810</name>
</gene>
<feature type="domain" description="CzcB-like barrel-sandwich hybrid" evidence="3">
    <location>
        <begin position="40"/>
        <end position="165"/>
    </location>
</feature>
<organism evidence="4 5">
    <name type="scientific">Pectobacterium odoriferum</name>
    <dbReference type="NCBI Taxonomy" id="78398"/>
    <lineage>
        <taxon>Bacteria</taxon>
        <taxon>Pseudomonadati</taxon>
        <taxon>Pseudomonadota</taxon>
        <taxon>Gammaproteobacteria</taxon>
        <taxon>Enterobacterales</taxon>
        <taxon>Pectobacteriaceae</taxon>
        <taxon>Pectobacterium</taxon>
    </lineage>
</organism>
<evidence type="ECO:0000313" key="4">
    <source>
        <dbReference type="EMBL" id="POE29256.1"/>
    </source>
</evidence>
<protein>
    <submittedName>
        <fullName evidence="4">Efflux transporter periplasmic adaptor subunit</fullName>
    </submittedName>
</protein>
<keyword evidence="2" id="KW-0732">Signal</keyword>
<reference evidence="4 5" key="1">
    <citation type="submission" date="2017-01" db="EMBL/GenBank/DDBJ databases">
        <title>Comparative Genomics of 38 Pectobacterium strains comprising three species revealed the characteristics of Pectobacterium carotovorum.</title>
        <authorList>
            <person name="Xie H."/>
            <person name="Ma Y."/>
            <person name="Li X."/>
        </authorList>
    </citation>
    <scope>NUCLEOTIDE SEQUENCE [LARGE SCALE GENOMIC DNA]</scope>
    <source>
        <strain evidence="4 5">Q142</strain>
    </source>
</reference>
<dbReference type="InterPro" id="IPR058647">
    <property type="entry name" value="BSH_CzcB-like"/>
</dbReference>
<comment type="caution">
    <text evidence="4">The sequence shown here is derived from an EMBL/GenBank/DDBJ whole genome shotgun (WGS) entry which is preliminary data.</text>
</comment>
<name>A0ABD6VW44_9GAMM</name>
<dbReference type="Gene3D" id="2.40.30.170">
    <property type="match status" value="1"/>
</dbReference>
<evidence type="ECO:0000313" key="5">
    <source>
        <dbReference type="Proteomes" id="UP000237274"/>
    </source>
</evidence>
<dbReference type="InterPro" id="IPR006143">
    <property type="entry name" value="RND_pump_MFP"/>
</dbReference>
<accession>A0ABD6VW44</accession>
<dbReference type="EMBL" id="MTAO01000001">
    <property type="protein sequence ID" value="POE29256.1"/>
    <property type="molecule type" value="Genomic_DNA"/>
</dbReference>
<dbReference type="Gene3D" id="2.40.50.100">
    <property type="match status" value="1"/>
</dbReference>
<proteinExistence type="inferred from homology"/>
<evidence type="ECO:0000256" key="1">
    <source>
        <dbReference type="ARBA" id="ARBA00009477"/>
    </source>
</evidence>
<dbReference type="RefSeq" id="WP_103161967.1">
    <property type="nucleotide sequence ID" value="NZ_MTAH01000003.1"/>
</dbReference>
<comment type="similarity">
    <text evidence="1">Belongs to the membrane fusion protein (MFP) (TC 8.A.1) family.</text>
</comment>
<evidence type="ECO:0000259" key="3">
    <source>
        <dbReference type="Pfam" id="PF25973"/>
    </source>
</evidence>